<dbReference type="InterPro" id="IPR011008">
    <property type="entry name" value="Dimeric_a/b-barrel"/>
</dbReference>
<proteinExistence type="predicted"/>
<dbReference type="EMBL" id="JAIRBM010000021">
    <property type="protein sequence ID" value="MBZ6078729.1"/>
    <property type="molecule type" value="Genomic_DNA"/>
</dbReference>
<dbReference type="Gene3D" id="3.30.70.100">
    <property type="match status" value="1"/>
</dbReference>
<protein>
    <submittedName>
        <fullName evidence="1">Uncharacterized protein</fullName>
    </submittedName>
</protein>
<comment type="caution">
    <text evidence="1">The sequence shown here is derived from an EMBL/GenBank/DDBJ whole genome shotgun (WGS) entry which is preliminary data.</text>
</comment>
<dbReference type="SUPFAM" id="SSF54909">
    <property type="entry name" value="Dimeric alpha+beta barrel"/>
    <property type="match status" value="1"/>
</dbReference>
<evidence type="ECO:0000313" key="2">
    <source>
        <dbReference type="Proteomes" id="UP000704176"/>
    </source>
</evidence>
<dbReference type="RefSeq" id="WP_224315472.1">
    <property type="nucleotide sequence ID" value="NZ_JAIRBM010000021.1"/>
</dbReference>
<accession>A0ABS7VU63</accession>
<sequence length="176" mass="19896">MGDELSRIYDGVATVEYQSLEQRNSNRAAAEYHCILQDDERRVFDALVHNFSFIGSHDVLQGPGVGPAKVIRFLRRSRDLSSKEFTRTWRDEYAQRLIGSAGNIRSVAQNLPIPPERPEGWGLKVDGSEKIWFDTLAAADAFRHSEAAREIRAQFEPPLFTVVAEVVVDEVILHDT</sequence>
<evidence type="ECO:0000313" key="1">
    <source>
        <dbReference type="EMBL" id="MBZ6078729.1"/>
    </source>
</evidence>
<keyword evidence="2" id="KW-1185">Reference proteome</keyword>
<dbReference type="Proteomes" id="UP000704176">
    <property type="component" value="Unassembled WGS sequence"/>
</dbReference>
<name>A0ABS7VU63_9HYPH</name>
<reference evidence="1 2" key="1">
    <citation type="submission" date="2021-09" db="EMBL/GenBank/DDBJ databases">
        <title>The complete genome sequence of a new microorganism.</title>
        <authorList>
            <person name="Zi Z."/>
        </authorList>
    </citation>
    <scope>NUCLEOTIDE SEQUENCE [LARGE SCALE GENOMIC DNA]</scope>
    <source>
        <strain evidence="1 2">WGZ8</strain>
    </source>
</reference>
<organism evidence="1 2">
    <name type="scientific">Microvirga puerhi</name>
    <dbReference type="NCBI Taxonomy" id="2876078"/>
    <lineage>
        <taxon>Bacteria</taxon>
        <taxon>Pseudomonadati</taxon>
        <taxon>Pseudomonadota</taxon>
        <taxon>Alphaproteobacteria</taxon>
        <taxon>Hyphomicrobiales</taxon>
        <taxon>Methylobacteriaceae</taxon>
        <taxon>Microvirga</taxon>
    </lineage>
</organism>
<gene>
    <name evidence="1" type="ORF">K9B37_20935</name>
</gene>